<evidence type="ECO:0000259" key="3">
    <source>
        <dbReference type="Pfam" id="PF13439"/>
    </source>
</evidence>
<sequence length="439" mass="47135">MTTPKHLLHLAWGFPPSRAGGVYRALATVNAFAAAGWDVTVVTASRETFERYTGADTSLEALVDPRVTVRRVPFDWPAQDTDIRGYSALRVALPPVWARLRRLADEVPFPEASYGPWRARLAAAARAVHAEHPVDLTLATANPHVTFAAAHDLRRAAGVPYVMDYRDAWRLDVFSGATTASAHSRVGRWERRLVADAHEVWFVNEPIRAWHREQYPHAADRMHVVANGWDPSLLEVPLVHTPRPGPGLRLAYLGTVTPKVPLAELIAGWRLALADGRLPAGSTLTLGGHLGYFAVPQGTLAQAVADAAADGVRYVGPVAKADVSRFYADADALVLALGSGRYVSSGKVYEYVAAGRPVVAVHDPRNATTDVLAGHPLVARVEQVTPAEVARALGEVPALVAAAPEHADTLARLGLAYRRDAQLAPRVAALGAALDGKHA</sequence>
<keyword evidence="2" id="KW-0808">Transferase</keyword>
<comment type="caution">
    <text evidence="4">The sequence shown here is derived from an EMBL/GenBank/DDBJ whole genome shotgun (WGS) entry which is preliminary data.</text>
</comment>
<dbReference type="AlphaFoldDB" id="A0A4Y3K722"/>
<dbReference type="PANTHER" id="PTHR12526">
    <property type="entry name" value="GLYCOSYLTRANSFERASE"/>
    <property type="match status" value="1"/>
</dbReference>
<organism evidence="4 5">
    <name type="scientific">Cellulomonas uda</name>
    <dbReference type="NCBI Taxonomy" id="1714"/>
    <lineage>
        <taxon>Bacteria</taxon>
        <taxon>Bacillati</taxon>
        <taxon>Actinomycetota</taxon>
        <taxon>Actinomycetes</taxon>
        <taxon>Micrococcales</taxon>
        <taxon>Cellulomonadaceae</taxon>
        <taxon>Cellulomonas</taxon>
    </lineage>
</organism>
<dbReference type="Proteomes" id="UP000315842">
    <property type="component" value="Unassembled WGS sequence"/>
</dbReference>
<accession>A0A4Y3K722</accession>
<evidence type="ECO:0000256" key="1">
    <source>
        <dbReference type="ARBA" id="ARBA00022676"/>
    </source>
</evidence>
<protein>
    <recommendedName>
        <fullName evidence="3">Glycosyltransferase subfamily 4-like N-terminal domain-containing protein</fullName>
    </recommendedName>
</protein>
<evidence type="ECO:0000313" key="4">
    <source>
        <dbReference type="EMBL" id="GEA79813.1"/>
    </source>
</evidence>
<feature type="domain" description="Glycosyltransferase subfamily 4-like N-terminal" evidence="3">
    <location>
        <begin position="20"/>
        <end position="232"/>
    </location>
</feature>
<dbReference type="EMBL" id="BJLP01000002">
    <property type="protein sequence ID" value="GEA79813.1"/>
    <property type="molecule type" value="Genomic_DNA"/>
</dbReference>
<dbReference type="RefSeq" id="WP_141318031.1">
    <property type="nucleotide sequence ID" value="NZ_BJLP01000002.1"/>
</dbReference>
<dbReference type="Pfam" id="PF13439">
    <property type="entry name" value="Glyco_transf_4"/>
    <property type="match status" value="1"/>
</dbReference>
<keyword evidence="1" id="KW-0328">Glycosyltransferase</keyword>
<reference evidence="4 5" key="1">
    <citation type="submission" date="2019-06" db="EMBL/GenBank/DDBJ databases">
        <title>Whole genome shotgun sequence of Cellulomonas uda NBRC 3747.</title>
        <authorList>
            <person name="Hosoyama A."/>
            <person name="Uohara A."/>
            <person name="Ohji S."/>
            <person name="Ichikawa N."/>
        </authorList>
    </citation>
    <scope>NUCLEOTIDE SEQUENCE [LARGE SCALE GENOMIC DNA]</scope>
    <source>
        <strain evidence="4 5">NBRC 3747</strain>
    </source>
</reference>
<gene>
    <name evidence="4" type="ORF">CUD01_02570</name>
</gene>
<evidence type="ECO:0000313" key="5">
    <source>
        <dbReference type="Proteomes" id="UP000315842"/>
    </source>
</evidence>
<dbReference type="GO" id="GO:0016757">
    <property type="term" value="F:glycosyltransferase activity"/>
    <property type="evidence" value="ECO:0007669"/>
    <property type="project" value="UniProtKB-KW"/>
</dbReference>
<dbReference type="InterPro" id="IPR028098">
    <property type="entry name" value="Glyco_trans_4-like_N"/>
</dbReference>
<proteinExistence type="predicted"/>
<dbReference type="Gene3D" id="3.40.50.2000">
    <property type="entry name" value="Glycogen Phosphorylase B"/>
    <property type="match status" value="2"/>
</dbReference>
<keyword evidence="5" id="KW-1185">Reference proteome</keyword>
<dbReference type="SUPFAM" id="SSF53756">
    <property type="entry name" value="UDP-Glycosyltransferase/glycogen phosphorylase"/>
    <property type="match status" value="1"/>
</dbReference>
<dbReference type="Pfam" id="PF13692">
    <property type="entry name" value="Glyco_trans_1_4"/>
    <property type="match status" value="1"/>
</dbReference>
<name>A0A4Y3K722_CELUD</name>
<evidence type="ECO:0000256" key="2">
    <source>
        <dbReference type="ARBA" id="ARBA00022679"/>
    </source>
</evidence>